<dbReference type="VEuPathDB" id="FungiDB:DNF11_0733"/>
<evidence type="ECO:0000256" key="3">
    <source>
        <dbReference type="ARBA" id="ARBA00022771"/>
    </source>
</evidence>
<evidence type="ECO:0000313" key="12">
    <source>
        <dbReference type="EMBL" id="AYO41683.1"/>
    </source>
</evidence>
<protein>
    <submittedName>
        <fullName evidence="12">Vacuolar membrane protein pep3</fullName>
    </submittedName>
</protein>
<evidence type="ECO:0000256" key="6">
    <source>
        <dbReference type="ARBA" id="ARBA00029433"/>
    </source>
</evidence>
<dbReference type="GO" id="GO:0030897">
    <property type="term" value="C:HOPS complex"/>
    <property type="evidence" value="ECO:0007669"/>
    <property type="project" value="TreeGrafter"/>
</dbReference>
<feature type="region of interest" description="Disordered" evidence="9">
    <location>
        <begin position="964"/>
        <end position="987"/>
    </location>
</feature>
<feature type="domain" description="Pep3/Vps18 beta-propeller" evidence="10">
    <location>
        <begin position="13"/>
        <end position="391"/>
    </location>
</feature>
<evidence type="ECO:0000259" key="11">
    <source>
        <dbReference type="Pfam" id="PF26148"/>
    </source>
</evidence>
<comment type="similarity">
    <text evidence="1">Belongs to the VPS18 family.</text>
</comment>
<comment type="subcellular location">
    <subcellularLocation>
        <location evidence="6">Endomembrane system</location>
        <topology evidence="6">Peripheral membrane protein</topology>
        <orientation evidence="6">Cytoplasmic side</orientation>
    </subcellularLocation>
</comment>
<gene>
    <name evidence="12" type="primary">pep3</name>
    <name evidence="12" type="ORF">DNF11_0733</name>
</gene>
<dbReference type="GO" id="GO:0007033">
    <property type="term" value="P:vacuole organization"/>
    <property type="evidence" value="ECO:0007669"/>
    <property type="project" value="TreeGrafter"/>
</dbReference>
<keyword evidence="13" id="KW-1185">Reference proteome</keyword>
<keyword evidence="5" id="KW-0472">Membrane</keyword>
<dbReference type="GO" id="GO:0048284">
    <property type="term" value="P:organelle fusion"/>
    <property type="evidence" value="ECO:0007669"/>
    <property type="project" value="TreeGrafter"/>
</dbReference>
<dbReference type="AlphaFoldDB" id="A0A3G2S0V9"/>
<name>A0A3G2S0V9_MALR7</name>
<dbReference type="Proteomes" id="UP000269793">
    <property type="component" value="Chromosome I"/>
</dbReference>
<evidence type="ECO:0000256" key="2">
    <source>
        <dbReference type="ARBA" id="ARBA00022723"/>
    </source>
</evidence>
<dbReference type="CDD" id="cd16462">
    <property type="entry name" value="RING-H2_Pep3p-like"/>
    <property type="match status" value="1"/>
</dbReference>
<dbReference type="InterPro" id="IPR007810">
    <property type="entry name" value="Pep3/Vps18_beta-prop"/>
</dbReference>
<keyword evidence="4" id="KW-0862">Zinc</keyword>
<feature type="compositionally biased region" description="Polar residues" evidence="9">
    <location>
        <begin position="976"/>
        <end position="987"/>
    </location>
</feature>
<dbReference type="PANTHER" id="PTHR23323:SF26">
    <property type="entry name" value="VACUOLAR PROTEIN SORTING-ASSOCIATED PROTEIN 18 HOMOLOG"/>
    <property type="match status" value="1"/>
</dbReference>
<dbReference type="GO" id="GO:0006886">
    <property type="term" value="P:intracellular protein transport"/>
    <property type="evidence" value="ECO:0007669"/>
    <property type="project" value="UniProtKB-UniRule"/>
</dbReference>
<feature type="region of interest" description="Disordered" evidence="9">
    <location>
        <begin position="901"/>
        <end position="924"/>
    </location>
</feature>
<dbReference type="EMBL" id="CP033148">
    <property type="protein sequence ID" value="AYO41683.1"/>
    <property type="molecule type" value="Genomic_DNA"/>
</dbReference>
<organism evidence="12 13">
    <name type="scientific">Malassezia restricta (strain ATCC 96810 / NBRC 103918 / CBS 7877)</name>
    <name type="common">Seborrheic dermatitis infection agent</name>
    <dbReference type="NCBI Taxonomy" id="425264"/>
    <lineage>
        <taxon>Eukaryota</taxon>
        <taxon>Fungi</taxon>
        <taxon>Dikarya</taxon>
        <taxon>Basidiomycota</taxon>
        <taxon>Ustilaginomycotina</taxon>
        <taxon>Malasseziomycetes</taxon>
        <taxon>Malasseziales</taxon>
        <taxon>Malasseziaceae</taxon>
        <taxon>Malassezia</taxon>
    </lineage>
</organism>
<dbReference type="GO" id="GO:0006904">
    <property type="term" value="P:vesicle docking involved in exocytosis"/>
    <property type="evidence" value="ECO:0007669"/>
    <property type="project" value="TreeGrafter"/>
</dbReference>
<keyword evidence="3" id="KW-0863">Zinc-finger</keyword>
<dbReference type="GO" id="GO:0005768">
    <property type="term" value="C:endosome"/>
    <property type="evidence" value="ECO:0007669"/>
    <property type="project" value="TreeGrafter"/>
</dbReference>
<dbReference type="PROSITE" id="PS50236">
    <property type="entry name" value="CHCR"/>
    <property type="match status" value="1"/>
</dbReference>
<evidence type="ECO:0000259" key="10">
    <source>
        <dbReference type="Pfam" id="PF05131"/>
    </source>
</evidence>
<evidence type="ECO:0000256" key="5">
    <source>
        <dbReference type="ARBA" id="ARBA00023136"/>
    </source>
</evidence>
<feature type="repeat" description="CHCR" evidence="7">
    <location>
        <begin position="614"/>
        <end position="770"/>
    </location>
</feature>
<sequence>MASSVNVQGSDAPLFDVGRVQYTLPAPLIHVAAAANKLVLCLSPFDGMPMRIVYLDLEEPAFTQEAFISSPTQARGSRWRDLHESTRVFVDASAVHVLLCAGTYTYYWTPGWTRARRIMQLDGVPVTAAVFGEPRATPPVALPPLTGGRRWIWTPPILLGTARGDLVETVLTAQLGGSDDRMDIFDRWARMSAGSTEYPLERGVYRLYSLASDANAITGLALEMQGQNVVIVVATSSRLYEFVGLSSEVPGPVFQRVFDQYQQSSQSQWKTDLPRGKGTLVTATLPVSWPYGSHRAMSWMNGAGVYAAQLLPDKGVCHADLFALPQRDDTPISLGRTSLHHVLVYSDMAVCMNALDADVQYKVTLPLVAEERVLGIAMDSSSDTCWIYTSLGGLYELLVKDEARDMWHLLLKRCDFEKALAFCHDETCRKQVLEKKGDALLHAGQLMEAVECYAQAQTPAFEQVVLSLMDVCADKALRRYVRLRLDKMPKQARVPRLMLATWLIELYVAAIQAQEPTSEYYQTLLLEAQEILERHHDALDARTTYALLARQQCTELWLAYACILQDTDKLVQHWIDQKQWNQALHTLSAQSALDAYYASSIALMQHAPEATIQCWQKCDQLDVERLIPALLQYTPAPNESDVVLMYLQHVIDVQGSKSPAAHALRLSRLCERASNQSALLKFVESASPDALDLSYALRVCSEAGCREACVRIYARLQQYENAVHLALEANDIDLACSCADLAAHGPSGLQRELWLQCAKHVVQSQASMEDAMAFLHRTDLLTVEDVLPFFPDFSVIDGFKTEICDTLEGYVTRIDALKENMERTSVTAANIQQDIDRLSKRTIEIDTEHRCMQCATALLQRQFYLFPCRHGFHADCLTQLVTQHLSSRRLRRLLQLQNELAAADGTSEPRPTSPTKSKVSSSSFPLSTSLERLREHVRPQAIVDAITAGLSVGVASGRRALAPLDPSMSIRPASKGKSSTQAESANASVTSASWTAQLDKLRAELNTIVAGTCPICTLSVRNITAPFPDEKDHEGDDADWIV</sequence>
<evidence type="ECO:0000256" key="9">
    <source>
        <dbReference type="SAM" id="MobiDB-lite"/>
    </source>
</evidence>
<dbReference type="InterPro" id="IPR058919">
    <property type="entry name" value="Pep3/Vps18_RING_C"/>
</dbReference>
<keyword evidence="8" id="KW-0175">Coiled coil</keyword>
<feature type="coiled-coil region" evidence="8">
    <location>
        <begin position="814"/>
        <end position="841"/>
    </location>
</feature>
<keyword evidence="2" id="KW-0479">Metal-binding</keyword>
<dbReference type="STRING" id="425264.A0A3G2S0V9"/>
<dbReference type="GO" id="GO:0030674">
    <property type="term" value="F:protein-macromolecule adaptor activity"/>
    <property type="evidence" value="ECO:0007669"/>
    <property type="project" value="TreeGrafter"/>
</dbReference>
<dbReference type="PANTHER" id="PTHR23323">
    <property type="entry name" value="VACUOLAR PROTEIN SORTING-ASSOCIATED PROTEIN"/>
    <property type="match status" value="1"/>
</dbReference>
<feature type="compositionally biased region" description="Low complexity" evidence="9">
    <location>
        <begin position="913"/>
        <end position="924"/>
    </location>
</feature>
<dbReference type="GO" id="GO:0008270">
    <property type="term" value="F:zinc ion binding"/>
    <property type="evidence" value="ECO:0007669"/>
    <property type="project" value="UniProtKB-KW"/>
</dbReference>
<evidence type="ECO:0000256" key="7">
    <source>
        <dbReference type="PROSITE-ProRule" id="PRU01006"/>
    </source>
</evidence>
<dbReference type="Pfam" id="PF05131">
    <property type="entry name" value="Pep3_Vps18"/>
    <property type="match status" value="1"/>
</dbReference>
<accession>A0A3G2S0V9</accession>
<dbReference type="Pfam" id="PF26148">
    <property type="entry name" value="VPS18_RING_C"/>
    <property type="match status" value="1"/>
</dbReference>
<dbReference type="OrthoDB" id="1845386at2759"/>
<evidence type="ECO:0000256" key="4">
    <source>
        <dbReference type="ARBA" id="ARBA00022833"/>
    </source>
</evidence>
<dbReference type="InterPro" id="IPR000547">
    <property type="entry name" value="Clathrin_H-chain/VPS_repeat"/>
</dbReference>
<evidence type="ECO:0000256" key="1">
    <source>
        <dbReference type="ARBA" id="ARBA00010454"/>
    </source>
</evidence>
<dbReference type="SUPFAM" id="SSF57850">
    <property type="entry name" value="RING/U-box"/>
    <property type="match status" value="1"/>
</dbReference>
<evidence type="ECO:0000313" key="13">
    <source>
        <dbReference type="Proteomes" id="UP000269793"/>
    </source>
</evidence>
<dbReference type="GO" id="GO:0007032">
    <property type="term" value="P:endosome organization"/>
    <property type="evidence" value="ECO:0007669"/>
    <property type="project" value="TreeGrafter"/>
</dbReference>
<proteinExistence type="inferred from homology"/>
<evidence type="ECO:0000256" key="8">
    <source>
        <dbReference type="SAM" id="Coils"/>
    </source>
</evidence>
<reference evidence="12 13" key="1">
    <citation type="submission" date="2018-10" db="EMBL/GenBank/DDBJ databases">
        <title>Complete genome sequence of Malassezia restricta CBS 7877.</title>
        <authorList>
            <person name="Morand S.C."/>
            <person name="Bertignac M."/>
            <person name="Iltis A."/>
            <person name="Kolder I."/>
            <person name="Pirovano W."/>
            <person name="Jourdain R."/>
            <person name="Clavaud C."/>
        </authorList>
    </citation>
    <scope>NUCLEOTIDE SEQUENCE [LARGE SCALE GENOMIC DNA]</scope>
    <source>
        <strain evidence="12 13">CBS 7877</strain>
    </source>
</reference>
<feature type="domain" description="Pep3/Vps18 RING C-terminal" evidence="11">
    <location>
        <begin position="849"/>
        <end position="900"/>
    </location>
</feature>